<reference evidence="1 2" key="1">
    <citation type="journal article" date="2023" name="Plants (Basel)">
        <title>Bridging the Gap: Combining Genomics and Transcriptomics Approaches to Understand Stylosanthes scabra, an Orphan Legume from the Brazilian Caatinga.</title>
        <authorList>
            <person name="Ferreira-Neto J.R.C."/>
            <person name="da Silva M.D."/>
            <person name="Binneck E."/>
            <person name="de Melo N.F."/>
            <person name="da Silva R.H."/>
            <person name="de Melo A.L.T.M."/>
            <person name="Pandolfi V."/>
            <person name="Bustamante F.O."/>
            <person name="Brasileiro-Vidal A.C."/>
            <person name="Benko-Iseppon A.M."/>
        </authorList>
    </citation>
    <scope>NUCLEOTIDE SEQUENCE [LARGE SCALE GENOMIC DNA]</scope>
    <source>
        <tissue evidence="1">Leaves</tissue>
    </source>
</reference>
<evidence type="ECO:0000313" key="2">
    <source>
        <dbReference type="Proteomes" id="UP001341840"/>
    </source>
</evidence>
<keyword evidence="2" id="KW-1185">Reference proteome</keyword>
<evidence type="ECO:0000313" key="1">
    <source>
        <dbReference type="EMBL" id="MED6213970.1"/>
    </source>
</evidence>
<name>A0ABU6YU87_9FABA</name>
<feature type="non-terminal residue" evidence="1">
    <location>
        <position position="93"/>
    </location>
</feature>
<gene>
    <name evidence="1" type="ORF">PIB30_098580</name>
</gene>
<sequence length="93" mass="10068">MAITPPRRTVAVAASIRAGSGNHREKLHPFLPAVPDDEHSVVLPSPSTQGPSSFSLTVLFFFSSRALGRTAAMRIGGFATNGRTRRRIIIIRN</sequence>
<comment type="caution">
    <text evidence="1">The sequence shown here is derived from an EMBL/GenBank/DDBJ whole genome shotgun (WGS) entry which is preliminary data.</text>
</comment>
<dbReference type="EMBL" id="JASCZI010244194">
    <property type="protein sequence ID" value="MED6213970.1"/>
    <property type="molecule type" value="Genomic_DNA"/>
</dbReference>
<proteinExistence type="predicted"/>
<dbReference type="Proteomes" id="UP001341840">
    <property type="component" value="Unassembled WGS sequence"/>
</dbReference>
<protein>
    <submittedName>
        <fullName evidence="1">Uncharacterized protein</fullName>
    </submittedName>
</protein>
<organism evidence="1 2">
    <name type="scientific">Stylosanthes scabra</name>
    <dbReference type="NCBI Taxonomy" id="79078"/>
    <lineage>
        <taxon>Eukaryota</taxon>
        <taxon>Viridiplantae</taxon>
        <taxon>Streptophyta</taxon>
        <taxon>Embryophyta</taxon>
        <taxon>Tracheophyta</taxon>
        <taxon>Spermatophyta</taxon>
        <taxon>Magnoliopsida</taxon>
        <taxon>eudicotyledons</taxon>
        <taxon>Gunneridae</taxon>
        <taxon>Pentapetalae</taxon>
        <taxon>rosids</taxon>
        <taxon>fabids</taxon>
        <taxon>Fabales</taxon>
        <taxon>Fabaceae</taxon>
        <taxon>Papilionoideae</taxon>
        <taxon>50 kb inversion clade</taxon>
        <taxon>dalbergioids sensu lato</taxon>
        <taxon>Dalbergieae</taxon>
        <taxon>Pterocarpus clade</taxon>
        <taxon>Stylosanthes</taxon>
    </lineage>
</organism>
<accession>A0ABU6YU87</accession>